<evidence type="ECO:0000313" key="2">
    <source>
        <dbReference type="EMBL" id="KAK8953688.1"/>
    </source>
</evidence>
<evidence type="ECO:0000313" key="3">
    <source>
        <dbReference type="Proteomes" id="UP001412067"/>
    </source>
</evidence>
<sequence>MEKITSISFFKKNSCRLNFIVNIVEGAEGLNTAGPRSKKKEEDDEKSCCRILPKYRVSLLAYYGMSINVNYMNTRLNKGIATTSKNINNYSGTCYDTSLLGAFVADGYWHRYWIITIFMIIYTIMIMKMTIVQYLPKYASATKAPSNDDFHRFLIEIKRPLIYTIDYRILIRKKYMQKQAKHFTYTMHQTENNAMTNEICRVKSLPFLFIIFPTREAAYIREGADGGCRVHFADPCRGVSRRCFSRVSRKVDSPPPCMSISIFISLPFLLP</sequence>
<proteinExistence type="predicted"/>
<protein>
    <submittedName>
        <fullName evidence="2">Peptide transporter PTR1</fullName>
    </submittedName>
</protein>
<name>A0ABR2LZ73_9ASPA</name>
<dbReference type="InterPro" id="IPR036259">
    <property type="entry name" value="MFS_trans_sf"/>
</dbReference>
<reference evidence="2 3" key="1">
    <citation type="journal article" date="2022" name="Nat. Plants">
        <title>Genomes of leafy and leafless Platanthera orchids illuminate the evolution of mycoheterotrophy.</title>
        <authorList>
            <person name="Li M.H."/>
            <person name="Liu K.W."/>
            <person name="Li Z."/>
            <person name="Lu H.C."/>
            <person name="Ye Q.L."/>
            <person name="Zhang D."/>
            <person name="Wang J.Y."/>
            <person name="Li Y.F."/>
            <person name="Zhong Z.M."/>
            <person name="Liu X."/>
            <person name="Yu X."/>
            <person name="Liu D.K."/>
            <person name="Tu X.D."/>
            <person name="Liu B."/>
            <person name="Hao Y."/>
            <person name="Liao X.Y."/>
            <person name="Jiang Y.T."/>
            <person name="Sun W.H."/>
            <person name="Chen J."/>
            <person name="Chen Y.Q."/>
            <person name="Ai Y."/>
            <person name="Zhai J.W."/>
            <person name="Wu S.S."/>
            <person name="Zhou Z."/>
            <person name="Hsiao Y.Y."/>
            <person name="Wu W.L."/>
            <person name="Chen Y.Y."/>
            <person name="Lin Y.F."/>
            <person name="Hsu J.L."/>
            <person name="Li C.Y."/>
            <person name="Wang Z.W."/>
            <person name="Zhao X."/>
            <person name="Zhong W.Y."/>
            <person name="Ma X.K."/>
            <person name="Ma L."/>
            <person name="Huang J."/>
            <person name="Chen G.Z."/>
            <person name="Huang M.Z."/>
            <person name="Huang L."/>
            <person name="Peng D.H."/>
            <person name="Luo Y.B."/>
            <person name="Zou S.Q."/>
            <person name="Chen S.P."/>
            <person name="Lan S."/>
            <person name="Tsai W.C."/>
            <person name="Van de Peer Y."/>
            <person name="Liu Z.J."/>
        </authorList>
    </citation>
    <scope>NUCLEOTIDE SEQUENCE [LARGE SCALE GENOMIC DNA]</scope>
    <source>
        <strain evidence="2">Lor288</strain>
    </source>
</reference>
<dbReference type="EMBL" id="JBBWWR010000014">
    <property type="protein sequence ID" value="KAK8953688.1"/>
    <property type="molecule type" value="Genomic_DNA"/>
</dbReference>
<organism evidence="2 3">
    <name type="scientific">Platanthera guangdongensis</name>
    <dbReference type="NCBI Taxonomy" id="2320717"/>
    <lineage>
        <taxon>Eukaryota</taxon>
        <taxon>Viridiplantae</taxon>
        <taxon>Streptophyta</taxon>
        <taxon>Embryophyta</taxon>
        <taxon>Tracheophyta</taxon>
        <taxon>Spermatophyta</taxon>
        <taxon>Magnoliopsida</taxon>
        <taxon>Liliopsida</taxon>
        <taxon>Asparagales</taxon>
        <taxon>Orchidaceae</taxon>
        <taxon>Orchidoideae</taxon>
        <taxon>Orchideae</taxon>
        <taxon>Orchidinae</taxon>
        <taxon>Platanthera</taxon>
    </lineage>
</organism>
<keyword evidence="1" id="KW-0472">Membrane</keyword>
<keyword evidence="3" id="KW-1185">Reference proteome</keyword>
<evidence type="ECO:0000256" key="1">
    <source>
        <dbReference type="SAM" id="Phobius"/>
    </source>
</evidence>
<dbReference type="PANTHER" id="PTHR11654">
    <property type="entry name" value="OLIGOPEPTIDE TRANSPORTER-RELATED"/>
    <property type="match status" value="1"/>
</dbReference>
<comment type="caution">
    <text evidence="2">The sequence shown here is derived from an EMBL/GenBank/DDBJ whole genome shotgun (WGS) entry which is preliminary data.</text>
</comment>
<accession>A0ABR2LZ73</accession>
<keyword evidence="1" id="KW-1133">Transmembrane helix</keyword>
<gene>
    <name evidence="2" type="primary">PTR1</name>
    <name evidence="2" type="ORF">KSP40_PGU010923</name>
</gene>
<keyword evidence="1" id="KW-0812">Transmembrane</keyword>
<feature type="transmembrane region" description="Helical" evidence="1">
    <location>
        <begin position="112"/>
        <end position="135"/>
    </location>
</feature>
<dbReference type="Gene3D" id="1.20.1250.20">
    <property type="entry name" value="MFS general substrate transporter like domains"/>
    <property type="match status" value="1"/>
</dbReference>
<dbReference type="Proteomes" id="UP001412067">
    <property type="component" value="Unassembled WGS sequence"/>
</dbReference>